<comment type="caution">
    <text evidence="1">The sequence shown here is derived from an EMBL/GenBank/DDBJ whole genome shotgun (WGS) entry which is preliminary data.</text>
</comment>
<accession>A0A166W8M4</accession>
<organism evidence="1 2">
    <name type="scientific">Pseudoalteromonas luteoviolacea DSM 6061</name>
    <dbReference type="NCBI Taxonomy" id="1365250"/>
    <lineage>
        <taxon>Bacteria</taxon>
        <taxon>Pseudomonadati</taxon>
        <taxon>Pseudomonadota</taxon>
        <taxon>Gammaproteobacteria</taxon>
        <taxon>Alteromonadales</taxon>
        <taxon>Pseudoalteromonadaceae</taxon>
        <taxon>Pseudoalteromonas</taxon>
    </lineage>
</organism>
<evidence type="ECO:0000313" key="2">
    <source>
        <dbReference type="Proteomes" id="UP000076643"/>
    </source>
</evidence>
<dbReference type="Proteomes" id="UP000076643">
    <property type="component" value="Unassembled WGS sequence"/>
</dbReference>
<gene>
    <name evidence="1" type="ORF">N475_17640</name>
</gene>
<proteinExistence type="predicted"/>
<sequence length="114" mass="13115">MPLLIVLLLIYCLVICFLLAIVINGHSLTGFEKKVRSFLVKSKEEAEVPDELYNKAYEIVMDLGEALENENDMAKHDGVQMAFKRVEDFRDDSKEFNYQSQKSTETKPNLKVVK</sequence>
<evidence type="ECO:0000313" key="1">
    <source>
        <dbReference type="EMBL" id="KZN36219.1"/>
    </source>
</evidence>
<dbReference type="RefSeq" id="WP_063359239.1">
    <property type="nucleotide sequence ID" value="NZ_AQHB01000027.1"/>
</dbReference>
<dbReference type="PATRIC" id="fig|1365250.3.peg.3128"/>
<dbReference type="EMBL" id="AUYB01000109">
    <property type="protein sequence ID" value="KZN36219.1"/>
    <property type="molecule type" value="Genomic_DNA"/>
</dbReference>
<dbReference type="AlphaFoldDB" id="A0A166W8M4"/>
<protein>
    <submittedName>
        <fullName evidence="1">Uncharacterized protein</fullName>
    </submittedName>
</protein>
<name>A0A166W8M4_9GAMM</name>
<dbReference type="GeneID" id="57362801"/>
<reference evidence="1 2" key="1">
    <citation type="submission" date="2013-07" db="EMBL/GenBank/DDBJ databases">
        <title>Comparative Genomic and Metabolomic Analysis of Twelve Strains of Pseudoalteromonas luteoviolacea.</title>
        <authorList>
            <person name="Vynne N.G."/>
            <person name="Mansson M."/>
            <person name="Gram L."/>
        </authorList>
    </citation>
    <scope>NUCLEOTIDE SEQUENCE [LARGE SCALE GENOMIC DNA]</scope>
    <source>
        <strain evidence="1 2">DSM 6061</strain>
    </source>
</reference>
<keyword evidence="2" id="KW-1185">Reference proteome</keyword>